<dbReference type="Proteomes" id="UP000439424">
    <property type="component" value="Unassembled WGS sequence"/>
</dbReference>
<protein>
    <recommendedName>
        <fullName evidence="3">Caspase family protein</fullName>
    </recommendedName>
</protein>
<accession>A0A6I4HNG0</accession>
<proteinExistence type="predicted"/>
<sequence length="445" mass="51097">MDKIIAIAIDEYTNAPEENLKNCLNDINSILNILNTDYEYNLDDLGLVLYSKPEQTTLSYLYRRLNEEFMNSFESDSILLIFAGHGEYNHYLRKGYWLCSDSKFDDPTTWFDINNLLSFLAYSKAKHIAVISDSCFSGSIFTRTRGGGLEALVDKKSRQALTSGGLEKVSDGQENDNSPFNKAIQLTLKENENETLTFNSFCENTIKNFSSTKKQTPEYGSLNIEGDAGGTYIFKKKIKESYNGISYTNMILPLEIDKRINIDSKINIPIFSGSTTIDLNIINVFVQQLGYEIINDIRDYTSIEIDHLIERSSKHPFQVESYYTILRFDQEYLSLELSHNDDFGNIHPNYYIYSINFKFNPTRKVNIYDVFDINGTDGLSDLINQFAEDECKSILLNTLNEMNTYKLDFTFNEHTLFIYLTNHLPHAFKACGTVEVPLKNVSFRS</sequence>
<evidence type="ECO:0000313" key="2">
    <source>
        <dbReference type="Proteomes" id="UP000439424"/>
    </source>
</evidence>
<dbReference type="AlphaFoldDB" id="A0A6I4HNG0"/>
<gene>
    <name evidence="1" type="ORF">GNY86_12470</name>
</gene>
<comment type="caution">
    <text evidence="1">The sequence shown here is derived from an EMBL/GenBank/DDBJ whole genome shotgun (WGS) entry which is preliminary data.</text>
</comment>
<reference evidence="1 2" key="1">
    <citation type="submission" date="2019-11" db="EMBL/GenBank/DDBJ databases">
        <title>Multidrug-resistant Acinetobacter baumannii moving toward extensively drug-resistant over fifteen years in South of Brazil.</title>
        <authorList>
            <person name="Fedrigo N.H."/>
            <person name="Cerdeira L."/>
            <person name="Fuga B."/>
            <person name="Marini P.V.B."/>
            <person name="Shinohara D.R."/>
            <person name="Carrara-Marroni F.E."/>
            <person name="Lincopan N."/>
            <person name="Tognim M.C.B."/>
        </authorList>
    </citation>
    <scope>NUCLEOTIDE SEQUENCE [LARGE SCALE GENOMIC DNA]</scope>
    <source>
        <strain evidence="1 2">Ac576</strain>
    </source>
</reference>
<evidence type="ECO:0008006" key="3">
    <source>
        <dbReference type="Google" id="ProtNLM"/>
    </source>
</evidence>
<name>A0A6I4HNG0_ACIBA</name>
<dbReference type="Gene3D" id="3.30.565.40">
    <property type="entry name" value="Fervidobacterium nodosum Rt17-B1 like"/>
    <property type="match status" value="1"/>
</dbReference>
<dbReference type="Gene3D" id="3.40.50.1460">
    <property type="match status" value="1"/>
</dbReference>
<dbReference type="EMBL" id="WPIP01000089">
    <property type="protein sequence ID" value="MVM92338.1"/>
    <property type="molecule type" value="Genomic_DNA"/>
</dbReference>
<organism evidence="1 2">
    <name type="scientific">Acinetobacter baumannii</name>
    <dbReference type="NCBI Taxonomy" id="470"/>
    <lineage>
        <taxon>Bacteria</taxon>
        <taxon>Pseudomonadati</taxon>
        <taxon>Pseudomonadota</taxon>
        <taxon>Gammaproteobacteria</taxon>
        <taxon>Moraxellales</taxon>
        <taxon>Moraxellaceae</taxon>
        <taxon>Acinetobacter</taxon>
        <taxon>Acinetobacter calcoaceticus/baumannii complex</taxon>
    </lineage>
</organism>
<evidence type="ECO:0000313" key="1">
    <source>
        <dbReference type="EMBL" id="MVM92338.1"/>
    </source>
</evidence>
<dbReference type="RefSeq" id="WP_057693053.1">
    <property type="nucleotide sequence ID" value="NZ_CP022283.1"/>
</dbReference>